<evidence type="ECO:0000256" key="5">
    <source>
        <dbReference type="ARBA" id="ARBA00022840"/>
    </source>
</evidence>
<dbReference type="GO" id="GO:0005524">
    <property type="term" value="F:ATP binding"/>
    <property type="evidence" value="ECO:0007669"/>
    <property type="project" value="UniProtKB-UniRule"/>
</dbReference>
<comment type="catalytic activity">
    <reaction evidence="7">
        <text>Couples ATP hydrolysis with the unwinding of duplex DNA by translocating in the 3'-5' direction.</text>
        <dbReference type="EC" id="5.6.2.4"/>
    </reaction>
</comment>
<dbReference type="AlphaFoldDB" id="A0A2H0VG69"/>
<dbReference type="InterPro" id="IPR014016">
    <property type="entry name" value="UvrD-like_ATP-bd"/>
</dbReference>
<evidence type="ECO:0000256" key="8">
    <source>
        <dbReference type="ARBA" id="ARBA00034808"/>
    </source>
</evidence>
<dbReference type="Pfam" id="PF13361">
    <property type="entry name" value="UvrD_C"/>
    <property type="match status" value="1"/>
</dbReference>
<evidence type="ECO:0000256" key="6">
    <source>
        <dbReference type="ARBA" id="ARBA00023235"/>
    </source>
</evidence>
<comment type="similarity">
    <text evidence="1">Belongs to the helicase family. UvrD subfamily.</text>
</comment>
<dbReference type="InterPro" id="IPR013986">
    <property type="entry name" value="DExx_box_DNA_helicase_dom_sf"/>
</dbReference>
<dbReference type="Gene3D" id="1.10.10.160">
    <property type="match status" value="1"/>
</dbReference>
<feature type="binding site" evidence="10">
    <location>
        <begin position="33"/>
        <end position="40"/>
    </location>
    <ligand>
        <name>ATP</name>
        <dbReference type="ChEBI" id="CHEBI:30616"/>
    </ligand>
</feature>
<proteinExistence type="inferred from homology"/>
<dbReference type="PROSITE" id="PS51198">
    <property type="entry name" value="UVRD_HELICASE_ATP_BIND"/>
    <property type="match status" value="1"/>
</dbReference>
<feature type="domain" description="UvrD-like helicase ATP-binding" evidence="11">
    <location>
        <begin position="12"/>
        <end position="248"/>
    </location>
</feature>
<dbReference type="GO" id="GO:0003677">
    <property type="term" value="F:DNA binding"/>
    <property type="evidence" value="ECO:0007669"/>
    <property type="project" value="InterPro"/>
</dbReference>
<evidence type="ECO:0000256" key="7">
    <source>
        <dbReference type="ARBA" id="ARBA00034617"/>
    </source>
</evidence>
<comment type="catalytic activity">
    <reaction evidence="9">
        <text>ATP + H2O = ADP + phosphate + H(+)</text>
        <dbReference type="Rhea" id="RHEA:13065"/>
        <dbReference type="ChEBI" id="CHEBI:15377"/>
        <dbReference type="ChEBI" id="CHEBI:15378"/>
        <dbReference type="ChEBI" id="CHEBI:30616"/>
        <dbReference type="ChEBI" id="CHEBI:43474"/>
        <dbReference type="ChEBI" id="CHEBI:456216"/>
        <dbReference type="EC" id="5.6.2.4"/>
    </reaction>
</comment>
<evidence type="ECO:0000313" key="13">
    <source>
        <dbReference type="Proteomes" id="UP000231466"/>
    </source>
</evidence>
<protein>
    <recommendedName>
        <fullName evidence="8">DNA 3'-5' helicase</fullName>
        <ecNumber evidence="8">5.6.2.4</ecNumber>
    </recommendedName>
</protein>
<name>A0A2H0VG69_9BACT</name>
<dbReference type="GO" id="GO:0043138">
    <property type="term" value="F:3'-5' DNA helicase activity"/>
    <property type="evidence" value="ECO:0007669"/>
    <property type="project" value="UniProtKB-EC"/>
</dbReference>
<keyword evidence="4 10" id="KW-0347">Helicase</keyword>
<evidence type="ECO:0000256" key="3">
    <source>
        <dbReference type="ARBA" id="ARBA00022801"/>
    </source>
</evidence>
<dbReference type="InterPro" id="IPR014017">
    <property type="entry name" value="DNA_helicase_UvrD-like_C"/>
</dbReference>
<evidence type="ECO:0000256" key="1">
    <source>
        <dbReference type="ARBA" id="ARBA00009922"/>
    </source>
</evidence>
<dbReference type="Proteomes" id="UP000231466">
    <property type="component" value="Unassembled WGS sequence"/>
</dbReference>
<keyword evidence="2 10" id="KW-0547">Nucleotide-binding</keyword>
<evidence type="ECO:0000259" key="11">
    <source>
        <dbReference type="PROSITE" id="PS51198"/>
    </source>
</evidence>
<dbReference type="InterPro" id="IPR000212">
    <property type="entry name" value="DNA_helicase_UvrD/REP"/>
</dbReference>
<accession>A0A2H0VG69</accession>
<dbReference type="InterPro" id="IPR027417">
    <property type="entry name" value="P-loop_NTPase"/>
</dbReference>
<keyword evidence="3 10" id="KW-0378">Hydrolase</keyword>
<dbReference type="Gene3D" id="3.40.50.300">
    <property type="entry name" value="P-loop containing nucleotide triphosphate hydrolases"/>
    <property type="match status" value="3"/>
</dbReference>
<reference evidence="13" key="1">
    <citation type="submission" date="2017-09" db="EMBL/GenBank/DDBJ databases">
        <title>Depth-based differentiation of microbial function through sediment-hosted aquifers and enrichment of novel symbionts in the deep terrestrial subsurface.</title>
        <authorList>
            <person name="Probst A.J."/>
            <person name="Ladd B."/>
            <person name="Jarett J.K."/>
            <person name="Geller-Mcgrath D.E."/>
            <person name="Sieber C.M.K."/>
            <person name="Emerson J.B."/>
            <person name="Anantharaman K."/>
            <person name="Thomas B.C."/>
            <person name="Malmstrom R."/>
            <person name="Stieglmeier M."/>
            <person name="Klingl A."/>
            <person name="Woyke T."/>
            <person name="Ryan C.M."/>
            <person name="Banfield J.F."/>
        </authorList>
    </citation>
    <scope>NUCLEOTIDE SEQUENCE [LARGE SCALE GENOMIC DNA]</scope>
</reference>
<keyword evidence="5 10" id="KW-0067">ATP-binding</keyword>
<dbReference type="GO" id="GO:0016887">
    <property type="term" value="F:ATP hydrolysis activity"/>
    <property type="evidence" value="ECO:0007669"/>
    <property type="project" value="RHEA"/>
</dbReference>
<keyword evidence="6" id="KW-0413">Isomerase</keyword>
<evidence type="ECO:0000313" key="12">
    <source>
        <dbReference type="EMBL" id="PIR98063.1"/>
    </source>
</evidence>
<gene>
    <name evidence="12" type="ORF">COT89_01335</name>
</gene>
<dbReference type="PANTHER" id="PTHR11070">
    <property type="entry name" value="UVRD / RECB / PCRA DNA HELICASE FAMILY MEMBER"/>
    <property type="match status" value="1"/>
</dbReference>
<dbReference type="SUPFAM" id="SSF52540">
    <property type="entry name" value="P-loop containing nucleoside triphosphate hydrolases"/>
    <property type="match status" value="1"/>
</dbReference>
<sequence length="544" mass="62372">MPDLSNKEHMDRLKKFSQKISRESSIPKKLVVAGPGAGKTKSFKALLDAQPADSGVLVLTFLGNLKRELERDLGHASSVFTFHGYCHHLLRKYAVLRRGLSNDFFYCPDSLEIIREDWKVLNNGEPPDFISPLRSNLKNELTEFYLDRSDYYDAIGFDDSIFRIYHSLASEPEIDLSYDLILIDEFQDFNKLESDFVELISSLGPIVIAGDDDQGLYEDRLASPKHISDLYLAAEYKNYELPYCTRCTKVIVDSANKFMQECEARNIIKNRIPKKFEYCPPIKEIDSKQYTFIEVVETSVQSGSVNYFGRYIEREIRSILPDDIAKSRSEGFLTALIIASNPFRRAIEDHFRSNPDIELQSSKNDFEPVDRDTAIRKLADYPKSNLWWRFILSYDKPEGWQEIVKGSTSKDALIGLVPDEFRNSVLEEVRGLRSRDRADKTPQPIDETKPLVKIVTFEGSKGLSASHVFIAGMQDGTLPRNPKEPSHIDAKKFYVALTRTRKHCHILFSRNLGGYNNGKPSIFLDWIDDGNKRSLYADKTYFNN</sequence>
<evidence type="ECO:0000256" key="9">
    <source>
        <dbReference type="ARBA" id="ARBA00048988"/>
    </source>
</evidence>
<comment type="caution">
    <text evidence="12">The sequence shown here is derived from an EMBL/GenBank/DDBJ whole genome shotgun (WGS) entry which is preliminary data.</text>
</comment>
<evidence type="ECO:0000256" key="10">
    <source>
        <dbReference type="PROSITE-ProRule" id="PRU00560"/>
    </source>
</evidence>
<dbReference type="EMBL" id="PFAH01000005">
    <property type="protein sequence ID" value="PIR98063.1"/>
    <property type="molecule type" value="Genomic_DNA"/>
</dbReference>
<dbReference type="EC" id="5.6.2.4" evidence="8"/>
<evidence type="ECO:0000256" key="2">
    <source>
        <dbReference type="ARBA" id="ARBA00022741"/>
    </source>
</evidence>
<dbReference type="Pfam" id="PF00580">
    <property type="entry name" value="UvrD-helicase"/>
    <property type="match status" value="1"/>
</dbReference>
<evidence type="ECO:0000256" key="4">
    <source>
        <dbReference type="ARBA" id="ARBA00022806"/>
    </source>
</evidence>
<organism evidence="12 13">
    <name type="scientific">Candidatus Colwellbacteria bacterium CG10_big_fil_rev_8_21_14_0_10_42_22</name>
    <dbReference type="NCBI Taxonomy" id="1974540"/>
    <lineage>
        <taxon>Bacteria</taxon>
        <taxon>Candidatus Colwelliibacteriota</taxon>
    </lineage>
</organism>